<dbReference type="Gene3D" id="3.40.640.10">
    <property type="entry name" value="Type I PLP-dependent aspartate aminotransferase-like (Major domain)"/>
    <property type="match status" value="1"/>
</dbReference>
<keyword evidence="2 4" id="KW-0663">Pyridoxal phosphate</keyword>
<dbReference type="InterPro" id="IPR015424">
    <property type="entry name" value="PyrdxlP-dep_Trfase"/>
</dbReference>
<dbReference type="PANTHER" id="PTHR32328">
    <property type="entry name" value="L-SERYL-TRNA(SEC) SELENIUM TRANSFERASE"/>
    <property type="match status" value="1"/>
</dbReference>
<comment type="caution">
    <text evidence="5">The sequence shown here is derived from an EMBL/GenBank/DDBJ whole genome shotgun (WGS) entry which is preliminary data.</text>
</comment>
<keyword evidence="6" id="KW-1185">Reference proteome</keyword>
<dbReference type="EMBL" id="SOCE01000001">
    <property type="protein sequence ID" value="TDU88862.1"/>
    <property type="molecule type" value="Genomic_DNA"/>
</dbReference>
<comment type="similarity">
    <text evidence="3">Belongs to the SelA family.</text>
</comment>
<evidence type="ECO:0000256" key="1">
    <source>
        <dbReference type="ARBA" id="ARBA00001933"/>
    </source>
</evidence>
<evidence type="ECO:0000256" key="4">
    <source>
        <dbReference type="PIRSR" id="PIRSR618319-50"/>
    </source>
</evidence>
<dbReference type="InterPro" id="IPR015421">
    <property type="entry name" value="PyrdxlP-dep_Trfase_major"/>
</dbReference>
<organism evidence="5 6">
    <name type="scientific">Kribbella voronezhensis</name>
    <dbReference type="NCBI Taxonomy" id="2512212"/>
    <lineage>
        <taxon>Bacteria</taxon>
        <taxon>Bacillati</taxon>
        <taxon>Actinomycetota</taxon>
        <taxon>Actinomycetes</taxon>
        <taxon>Propionibacteriales</taxon>
        <taxon>Kribbellaceae</taxon>
        <taxon>Kribbella</taxon>
    </lineage>
</organism>
<dbReference type="OrthoDB" id="9787096at2"/>
<feature type="modified residue" description="N6-(pyridoxal phosphate)lysine" evidence="4">
    <location>
        <position position="213"/>
    </location>
</feature>
<dbReference type="PANTHER" id="PTHR32328:SF0">
    <property type="entry name" value="L-SERYL-TRNA(SEC) SELENIUM TRANSFERASE"/>
    <property type="match status" value="1"/>
</dbReference>
<comment type="cofactor">
    <cofactor evidence="1 4">
        <name>pyridoxal 5'-phosphate</name>
        <dbReference type="ChEBI" id="CHEBI:597326"/>
    </cofactor>
</comment>
<evidence type="ECO:0000313" key="5">
    <source>
        <dbReference type="EMBL" id="TDU88862.1"/>
    </source>
</evidence>
<sequence length="367" mass="37853">MGARERYGLTEVVNAHGTFTPLGVSRSSAGVAAAVAEALPEFFVMNELADRAGVALAAATGAEAGAITHCTAASITLAVAAAMTGTDPRRIALLPDATDMHNRVVLPAGHVVSYGQSILQAVRLSGASVILAGSSETRCTTADLDDALSVDDVSCLLLVSSRLVHGEPVDLVAAVKAAHRRGVPAIIDGAAQFPRTADLLATGADLVLVSGQKYLASPTAGLVVGSRRLVQAVRAQENGIGRGMKATKEAMVGVLTALEEWQAMDRAKWEADQDAKVSTFLAAVDQLPGLSAEILPDPTGLPLSRVLLKVAAGIDSAKLAAELQTGSPAVFVLPQPDALVLELVPLDPHEVQTVVNRLVQALQALQN</sequence>
<dbReference type="SUPFAM" id="SSF53383">
    <property type="entry name" value="PLP-dependent transferases"/>
    <property type="match status" value="1"/>
</dbReference>
<evidence type="ECO:0000256" key="2">
    <source>
        <dbReference type="ARBA" id="ARBA00022898"/>
    </source>
</evidence>
<keyword evidence="5" id="KW-0808">Transferase</keyword>
<reference evidence="5 6" key="1">
    <citation type="submission" date="2019-03" db="EMBL/GenBank/DDBJ databases">
        <title>Genomic Encyclopedia of Type Strains, Phase III (KMG-III): the genomes of soil and plant-associated and newly described type strains.</title>
        <authorList>
            <person name="Whitman W."/>
        </authorList>
    </citation>
    <scope>NUCLEOTIDE SEQUENCE [LARGE SCALE GENOMIC DNA]</scope>
    <source>
        <strain evidence="5 6">VKM Ac-2575</strain>
    </source>
</reference>
<gene>
    <name evidence="5" type="ORF">EV138_2413</name>
</gene>
<dbReference type="Pfam" id="PF03841">
    <property type="entry name" value="SelA"/>
    <property type="match status" value="1"/>
</dbReference>
<dbReference type="RefSeq" id="WP_133978645.1">
    <property type="nucleotide sequence ID" value="NZ_SOCE01000001.1"/>
</dbReference>
<dbReference type="Proteomes" id="UP000295151">
    <property type="component" value="Unassembled WGS sequence"/>
</dbReference>
<protein>
    <submittedName>
        <fullName evidence="5">L-seryl-tRNA(Ser) seleniumtransferase</fullName>
    </submittedName>
</protein>
<evidence type="ECO:0000313" key="6">
    <source>
        <dbReference type="Proteomes" id="UP000295151"/>
    </source>
</evidence>
<name>A0A4R7TA26_9ACTN</name>
<evidence type="ECO:0000256" key="3">
    <source>
        <dbReference type="ARBA" id="ARBA00044507"/>
    </source>
</evidence>
<dbReference type="InterPro" id="IPR018319">
    <property type="entry name" value="SelA-like"/>
</dbReference>
<proteinExistence type="inferred from homology"/>
<accession>A0A4R7TA26</accession>
<dbReference type="GO" id="GO:0004125">
    <property type="term" value="F:L-seryl-tRNA(Sec) selenium transferase activity"/>
    <property type="evidence" value="ECO:0007669"/>
    <property type="project" value="TreeGrafter"/>
</dbReference>
<dbReference type="AlphaFoldDB" id="A0A4R7TA26"/>